<dbReference type="OrthoDB" id="8120565at2759"/>
<dbReference type="InterPro" id="IPR020846">
    <property type="entry name" value="MFS_dom"/>
</dbReference>
<evidence type="ECO:0000256" key="8">
    <source>
        <dbReference type="SAM" id="Phobius"/>
    </source>
</evidence>
<dbReference type="Pfam" id="PF00083">
    <property type="entry name" value="Sugar_tr"/>
    <property type="match status" value="1"/>
</dbReference>
<feature type="transmembrane region" description="Helical" evidence="8">
    <location>
        <begin position="164"/>
        <end position="185"/>
    </location>
</feature>
<dbReference type="EMBL" id="KL584704">
    <property type="protein sequence ID" value="KEQ75814.1"/>
    <property type="molecule type" value="Genomic_DNA"/>
</dbReference>
<feature type="transmembrane region" description="Helical" evidence="8">
    <location>
        <begin position="477"/>
        <end position="498"/>
    </location>
</feature>
<evidence type="ECO:0000256" key="2">
    <source>
        <dbReference type="ARBA" id="ARBA00010992"/>
    </source>
</evidence>
<feature type="transmembrane region" description="Helical" evidence="8">
    <location>
        <begin position="106"/>
        <end position="124"/>
    </location>
</feature>
<dbReference type="InterPro" id="IPR003663">
    <property type="entry name" value="Sugar/inositol_transpt"/>
</dbReference>
<keyword evidence="11" id="KW-1185">Reference proteome</keyword>
<protein>
    <submittedName>
        <fullName evidence="10">General substrate transporter</fullName>
    </submittedName>
</protein>
<dbReference type="InterPro" id="IPR005828">
    <property type="entry name" value="MFS_sugar_transport-like"/>
</dbReference>
<dbReference type="InterPro" id="IPR050360">
    <property type="entry name" value="MFS_Sugar_Transporters"/>
</dbReference>
<feature type="domain" description="Major facilitator superfamily (MFS) profile" evidence="9">
    <location>
        <begin position="35"/>
        <end position="502"/>
    </location>
</feature>
<feature type="transmembrane region" description="Helical" evidence="8">
    <location>
        <begin position="130"/>
        <end position="152"/>
    </location>
</feature>
<evidence type="ECO:0000313" key="11">
    <source>
        <dbReference type="Proteomes" id="UP000027730"/>
    </source>
</evidence>
<keyword evidence="3 7" id="KW-0813">Transport</keyword>
<evidence type="ECO:0000256" key="4">
    <source>
        <dbReference type="ARBA" id="ARBA00022692"/>
    </source>
</evidence>
<dbReference type="Proteomes" id="UP000027730">
    <property type="component" value="Unassembled WGS sequence"/>
</dbReference>
<dbReference type="PROSITE" id="PS50850">
    <property type="entry name" value="MFS"/>
    <property type="match status" value="1"/>
</dbReference>
<evidence type="ECO:0000256" key="7">
    <source>
        <dbReference type="RuleBase" id="RU003346"/>
    </source>
</evidence>
<comment type="subcellular location">
    <subcellularLocation>
        <location evidence="1">Membrane</location>
        <topology evidence="1">Multi-pass membrane protein</topology>
    </subcellularLocation>
</comment>
<gene>
    <name evidence="10" type="ORF">M436DRAFT_61125</name>
</gene>
<feature type="transmembrane region" description="Helical" evidence="8">
    <location>
        <begin position="409"/>
        <end position="429"/>
    </location>
</feature>
<evidence type="ECO:0000256" key="3">
    <source>
        <dbReference type="ARBA" id="ARBA00022448"/>
    </source>
</evidence>
<name>A0A074WWA3_9PEZI</name>
<accession>A0A074WWA3</accession>
<dbReference type="PROSITE" id="PS00216">
    <property type="entry name" value="SUGAR_TRANSPORT_1"/>
    <property type="match status" value="1"/>
</dbReference>
<organism evidence="10 11">
    <name type="scientific">Aureobasidium namibiae CBS 147.97</name>
    <dbReference type="NCBI Taxonomy" id="1043004"/>
    <lineage>
        <taxon>Eukaryota</taxon>
        <taxon>Fungi</taxon>
        <taxon>Dikarya</taxon>
        <taxon>Ascomycota</taxon>
        <taxon>Pezizomycotina</taxon>
        <taxon>Dothideomycetes</taxon>
        <taxon>Dothideomycetidae</taxon>
        <taxon>Dothideales</taxon>
        <taxon>Saccotheciaceae</taxon>
        <taxon>Aureobasidium</taxon>
    </lineage>
</organism>
<comment type="similarity">
    <text evidence="2 7">Belongs to the major facilitator superfamily. Sugar transporter (TC 2.A.1.1) family.</text>
</comment>
<dbReference type="InterPro" id="IPR036259">
    <property type="entry name" value="MFS_trans_sf"/>
</dbReference>
<dbReference type="FunFam" id="1.20.1250.20:FF:000026">
    <property type="entry name" value="MFS quinate transporter QutD"/>
    <property type="match status" value="1"/>
</dbReference>
<dbReference type="GO" id="GO:0005351">
    <property type="term" value="F:carbohydrate:proton symporter activity"/>
    <property type="evidence" value="ECO:0007669"/>
    <property type="project" value="TreeGrafter"/>
</dbReference>
<keyword evidence="5 8" id="KW-1133">Transmembrane helix</keyword>
<dbReference type="GO" id="GO:0016020">
    <property type="term" value="C:membrane"/>
    <property type="evidence" value="ECO:0007669"/>
    <property type="project" value="UniProtKB-SubCell"/>
</dbReference>
<keyword evidence="6 8" id="KW-0472">Membrane</keyword>
<feature type="transmembrane region" description="Helical" evidence="8">
    <location>
        <begin position="347"/>
        <end position="370"/>
    </location>
</feature>
<evidence type="ECO:0000259" key="9">
    <source>
        <dbReference type="PROSITE" id="PS50850"/>
    </source>
</evidence>
<evidence type="ECO:0000256" key="5">
    <source>
        <dbReference type="ARBA" id="ARBA00022989"/>
    </source>
</evidence>
<dbReference type="HOGENOM" id="CLU_001265_30_12_1"/>
<dbReference type="GeneID" id="25413128"/>
<sequence length="545" mass="58765">MAPVASGAPVSAARARLAGPSGFKGIVASGKTTGIAFFASLGGFVYGYNQGMFAQVLTMNSFIKATHGYAEGTGLAQGLLTSILELGAWVGTLINGYLADAVGRRYCALIACVVFTVGVIVQACTVNKDYVLGGRFVTGLGVGSLSMVVPLYNAELSPPEIRGSLVAVQQLAITFGIMISFWIGYGTNFIGGTGDTQSKAAWLVPICIQILPALILGAGMMLFMPESPRHLMNKDREQEALQTLARLRSKDTQDMGVQVEYLEIKALRDFEVETARKKYPNYQDGSFKSNFLIGFYDYASLITNPSLRRRTMAACLTMTFQQWNGINAINYYAPFIFRGFGFEGNTLALLATGVVGVIEFLSTIPALLYVDKFGRKSILLAGAIGMATCHFIVAGLIGSYESDWTSHVAAGWVCIAMVWLFICNFAYSWGPVSWIVVSEVFPLSMRAKGVSLGGSANWLNNFAVGISTSPFISTSQFGAFIFFGCVTVVAALWVYFLLPETKGLTLEEMDELFGDAGFAEADQALKARIERDIGLTALLEDRCQG</sequence>
<dbReference type="Gene3D" id="1.20.1250.20">
    <property type="entry name" value="MFS general substrate transporter like domains"/>
    <property type="match status" value="1"/>
</dbReference>
<evidence type="ECO:0000256" key="6">
    <source>
        <dbReference type="ARBA" id="ARBA00023136"/>
    </source>
</evidence>
<evidence type="ECO:0000313" key="10">
    <source>
        <dbReference type="EMBL" id="KEQ75814.1"/>
    </source>
</evidence>
<dbReference type="STRING" id="1043004.A0A074WWA3"/>
<keyword evidence="4 8" id="KW-0812">Transmembrane</keyword>
<feature type="transmembrane region" description="Helical" evidence="8">
    <location>
        <begin position="376"/>
        <end position="397"/>
    </location>
</feature>
<feature type="transmembrane region" description="Helical" evidence="8">
    <location>
        <begin position="200"/>
        <end position="224"/>
    </location>
</feature>
<dbReference type="SUPFAM" id="SSF103473">
    <property type="entry name" value="MFS general substrate transporter"/>
    <property type="match status" value="1"/>
</dbReference>
<feature type="transmembrane region" description="Helical" evidence="8">
    <location>
        <begin position="79"/>
        <end position="99"/>
    </location>
</feature>
<proteinExistence type="inferred from homology"/>
<dbReference type="RefSeq" id="XP_013430260.1">
    <property type="nucleotide sequence ID" value="XM_013574806.1"/>
</dbReference>
<evidence type="ECO:0000256" key="1">
    <source>
        <dbReference type="ARBA" id="ARBA00004141"/>
    </source>
</evidence>
<dbReference type="AlphaFoldDB" id="A0A074WWA3"/>
<reference evidence="10 11" key="1">
    <citation type="journal article" date="2014" name="BMC Genomics">
        <title>Genome sequencing of four Aureobasidium pullulans varieties: biotechnological potential, stress tolerance, and description of new species.</title>
        <authorList>
            <person name="Gostin Ar C."/>
            <person name="Ohm R.A."/>
            <person name="Kogej T."/>
            <person name="Sonjak S."/>
            <person name="Turk M."/>
            <person name="Zajc J."/>
            <person name="Zalar P."/>
            <person name="Grube M."/>
            <person name="Sun H."/>
            <person name="Han J."/>
            <person name="Sharma A."/>
            <person name="Chiniquy J."/>
            <person name="Ngan C.Y."/>
            <person name="Lipzen A."/>
            <person name="Barry K."/>
            <person name="Grigoriev I.V."/>
            <person name="Gunde-Cimerman N."/>
        </authorList>
    </citation>
    <scope>NUCLEOTIDE SEQUENCE [LARGE SCALE GENOMIC DNA]</scope>
    <source>
        <strain evidence="10 11">CBS 147.97</strain>
    </source>
</reference>
<dbReference type="InterPro" id="IPR005829">
    <property type="entry name" value="Sugar_transporter_CS"/>
</dbReference>
<dbReference type="NCBIfam" id="TIGR00879">
    <property type="entry name" value="SP"/>
    <property type="match status" value="1"/>
</dbReference>
<dbReference type="PROSITE" id="PS00217">
    <property type="entry name" value="SUGAR_TRANSPORT_2"/>
    <property type="match status" value="1"/>
</dbReference>
<dbReference type="PANTHER" id="PTHR48022:SF2">
    <property type="entry name" value="PLASTIDIC GLUCOSE TRANSPORTER 4"/>
    <property type="match status" value="1"/>
</dbReference>
<dbReference type="PRINTS" id="PR00171">
    <property type="entry name" value="SUGRTRNSPORT"/>
</dbReference>
<dbReference type="PANTHER" id="PTHR48022">
    <property type="entry name" value="PLASTIDIC GLUCOSE TRANSPORTER 4"/>
    <property type="match status" value="1"/>
</dbReference>